<dbReference type="Proteomes" id="UP000827872">
    <property type="component" value="Linkage Group LG09"/>
</dbReference>
<dbReference type="EMBL" id="CM037622">
    <property type="protein sequence ID" value="KAH8003117.1"/>
    <property type="molecule type" value="Genomic_DNA"/>
</dbReference>
<reference evidence="1" key="1">
    <citation type="submission" date="2021-08" db="EMBL/GenBank/DDBJ databases">
        <title>The first chromosome-level gecko genome reveals the dynamic sex chromosomes of Neotropical dwarf geckos (Sphaerodactylidae: Sphaerodactylus).</title>
        <authorList>
            <person name="Pinto B.J."/>
            <person name="Keating S.E."/>
            <person name="Gamble T."/>
        </authorList>
    </citation>
    <scope>NUCLEOTIDE SEQUENCE</scope>
    <source>
        <strain evidence="1">TG3544</strain>
    </source>
</reference>
<accession>A0ACB8FE54</accession>
<organism evidence="1 2">
    <name type="scientific">Sphaerodactylus townsendi</name>
    <dbReference type="NCBI Taxonomy" id="933632"/>
    <lineage>
        <taxon>Eukaryota</taxon>
        <taxon>Metazoa</taxon>
        <taxon>Chordata</taxon>
        <taxon>Craniata</taxon>
        <taxon>Vertebrata</taxon>
        <taxon>Euteleostomi</taxon>
        <taxon>Lepidosauria</taxon>
        <taxon>Squamata</taxon>
        <taxon>Bifurcata</taxon>
        <taxon>Gekkota</taxon>
        <taxon>Sphaerodactylidae</taxon>
        <taxon>Sphaerodactylus</taxon>
    </lineage>
</organism>
<sequence>MNLGPSACQADAVPLSRISSSRKQLIVYNILPHTSPFWIRCIFPFQTTSIVHAKHPLIPTPLPHPGDERSGNFGVKIYISMELYQCIPLCSGYLNYMICEFFLIAHSVF</sequence>
<gene>
    <name evidence="1" type="ORF">K3G42_011811</name>
</gene>
<comment type="caution">
    <text evidence="1">The sequence shown here is derived from an EMBL/GenBank/DDBJ whole genome shotgun (WGS) entry which is preliminary data.</text>
</comment>
<keyword evidence="2" id="KW-1185">Reference proteome</keyword>
<evidence type="ECO:0000313" key="1">
    <source>
        <dbReference type="EMBL" id="KAH8003117.1"/>
    </source>
</evidence>
<proteinExistence type="predicted"/>
<evidence type="ECO:0000313" key="2">
    <source>
        <dbReference type="Proteomes" id="UP000827872"/>
    </source>
</evidence>
<name>A0ACB8FE54_9SAUR</name>
<protein>
    <submittedName>
        <fullName evidence="1">Uncharacterized protein</fullName>
    </submittedName>
</protein>